<feature type="compositionally biased region" description="Basic and acidic residues" evidence="1">
    <location>
        <begin position="103"/>
        <end position="113"/>
    </location>
</feature>
<accession>A0A091D9H7</accession>
<gene>
    <name evidence="3" type="ORF">H920_11690</name>
</gene>
<evidence type="ECO:0000313" key="3">
    <source>
        <dbReference type="EMBL" id="KFO26930.1"/>
    </source>
</evidence>
<evidence type="ECO:0000256" key="2">
    <source>
        <dbReference type="SAM" id="SignalP"/>
    </source>
</evidence>
<evidence type="ECO:0000313" key="4">
    <source>
        <dbReference type="Proteomes" id="UP000028990"/>
    </source>
</evidence>
<organism evidence="3 4">
    <name type="scientific">Fukomys damarensis</name>
    <name type="common">Damaraland mole rat</name>
    <name type="synonym">Cryptomys damarensis</name>
    <dbReference type="NCBI Taxonomy" id="885580"/>
    <lineage>
        <taxon>Eukaryota</taxon>
        <taxon>Metazoa</taxon>
        <taxon>Chordata</taxon>
        <taxon>Craniata</taxon>
        <taxon>Vertebrata</taxon>
        <taxon>Euteleostomi</taxon>
        <taxon>Mammalia</taxon>
        <taxon>Eutheria</taxon>
        <taxon>Euarchontoglires</taxon>
        <taxon>Glires</taxon>
        <taxon>Rodentia</taxon>
        <taxon>Hystricomorpha</taxon>
        <taxon>Bathyergidae</taxon>
        <taxon>Fukomys</taxon>
    </lineage>
</organism>
<dbReference type="AlphaFoldDB" id="A0A091D9H7"/>
<protein>
    <submittedName>
        <fullName evidence="3">Uncharacterized protein</fullName>
    </submittedName>
</protein>
<feature type="signal peptide" evidence="2">
    <location>
        <begin position="1"/>
        <end position="21"/>
    </location>
</feature>
<dbReference type="EMBL" id="KN123060">
    <property type="protein sequence ID" value="KFO26930.1"/>
    <property type="molecule type" value="Genomic_DNA"/>
</dbReference>
<keyword evidence="4" id="KW-1185">Reference proteome</keyword>
<reference evidence="3 4" key="1">
    <citation type="submission" date="2013-11" db="EMBL/GenBank/DDBJ databases">
        <title>The Damaraland mole rat (Fukomys damarensis) genome and evolution of African mole rats.</title>
        <authorList>
            <person name="Gladyshev V.N."/>
            <person name="Fang X."/>
        </authorList>
    </citation>
    <scope>NUCLEOTIDE SEQUENCE [LARGE SCALE GENOMIC DNA]</scope>
    <source>
        <tissue evidence="3">Liver</tissue>
    </source>
</reference>
<keyword evidence="2" id="KW-0732">Signal</keyword>
<feature type="region of interest" description="Disordered" evidence="1">
    <location>
        <begin position="97"/>
        <end position="137"/>
    </location>
</feature>
<feature type="chain" id="PRO_5001871415" evidence="2">
    <location>
        <begin position="22"/>
        <end position="137"/>
    </location>
</feature>
<dbReference type="Proteomes" id="UP000028990">
    <property type="component" value="Unassembled WGS sequence"/>
</dbReference>
<evidence type="ECO:0000256" key="1">
    <source>
        <dbReference type="SAM" id="MobiDB-lite"/>
    </source>
</evidence>
<name>A0A091D9H7_FUKDA</name>
<sequence length="137" mass="14746">MRNTALLIACLARAGVFSVQTEEGSNKAHPVTRALIGGTEGRRCCRIEQNQGQLSAGPSRFSKAGVARRVPQAFMGSRDCRGFEEKDSQLHQQLATLPVQELGHSRFPERLGRDSGLSGTSDPVTAEPAEDSPVSVR</sequence>
<proteinExistence type="predicted"/>